<accession>A0A1G6KN39</accession>
<evidence type="ECO:0000313" key="2">
    <source>
        <dbReference type="Proteomes" id="UP000199387"/>
    </source>
</evidence>
<sequence>MGSHSPIGYDDDEKELRRMPLFSRYALGMEWSDSLFKLVEIKKGFRKIRLTQYTVHPLLSAWRENPSAMEREELILSVRDALAGRRLKTRRVHLALGARHVVTGIWKIPRMRASRMRRWIRDKLIPRWNLPFDDPYFDVLPIPSMWREGDHQEVVVAVVSRAYLDEQVDLVRCCGLEPVRIDLSALSLQRWIDFAEEGFPQQPATFHFSHNGVEVNLFHRGVLQGGTYLPLQMDRFLEPEDRPGMEPLTPVLTDSDPIRSYGTALLEALRKEGPEWLNRELWKRGRIWILTGAGIDLSQLMLWMQSQQTPPLKMGTGPQKLMEEDLSLQSSRWLGSALSIPLGAALSEVLDEST</sequence>
<proteinExistence type="predicted"/>
<keyword evidence="2" id="KW-1185">Reference proteome</keyword>
<reference evidence="1 2" key="1">
    <citation type="submission" date="2016-10" db="EMBL/GenBank/DDBJ databases">
        <authorList>
            <person name="de Groot N.N."/>
        </authorList>
    </citation>
    <scope>NUCLEOTIDE SEQUENCE [LARGE SCALE GENOMIC DNA]</scope>
    <source>
        <strain evidence="1 2">DSM 45514</strain>
    </source>
</reference>
<protein>
    <submittedName>
        <fullName evidence="1">Tfp pilus assembly protein, ATPase PilM</fullName>
    </submittedName>
</protein>
<dbReference type="RefSeq" id="WP_091567506.1">
    <property type="nucleotide sequence ID" value="NZ_FMZA01000006.1"/>
</dbReference>
<dbReference type="Proteomes" id="UP000199387">
    <property type="component" value="Unassembled WGS sequence"/>
</dbReference>
<dbReference type="Gene3D" id="3.30.420.40">
    <property type="match status" value="2"/>
</dbReference>
<dbReference type="Gene3D" id="3.30.1490.300">
    <property type="match status" value="1"/>
</dbReference>
<evidence type="ECO:0000313" key="1">
    <source>
        <dbReference type="EMBL" id="SDC31746.1"/>
    </source>
</evidence>
<organism evidence="1 2">
    <name type="scientific">Melghirimyces thermohalophilus</name>
    <dbReference type="NCBI Taxonomy" id="1236220"/>
    <lineage>
        <taxon>Bacteria</taxon>
        <taxon>Bacillati</taxon>
        <taxon>Bacillota</taxon>
        <taxon>Bacilli</taxon>
        <taxon>Bacillales</taxon>
        <taxon>Thermoactinomycetaceae</taxon>
        <taxon>Melghirimyces</taxon>
    </lineage>
</organism>
<dbReference type="OrthoDB" id="2987556at2"/>
<dbReference type="AlphaFoldDB" id="A0A1G6KN39"/>
<dbReference type="EMBL" id="FMZA01000006">
    <property type="protein sequence ID" value="SDC31746.1"/>
    <property type="molecule type" value="Genomic_DNA"/>
</dbReference>
<name>A0A1G6KN39_9BACL</name>
<dbReference type="STRING" id="1236220.SAMN04488112_10640"/>
<gene>
    <name evidence="1" type="ORF">SAMN04488112_10640</name>
</gene>
<dbReference type="InterPro" id="IPR043129">
    <property type="entry name" value="ATPase_NBD"/>
</dbReference>
<dbReference type="SUPFAM" id="SSF53067">
    <property type="entry name" value="Actin-like ATPase domain"/>
    <property type="match status" value="1"/>
</dbReference>